<dbReference type="RefSeq" id="WP_189782344.1">
    <property type="nucleotide sequence ID" value="NZ_BNAT01000006.1"/>
</dbReference>
<evidence type="ECO:0000256" key="2">
    <source>
        <dbReference type="SAM" id="Phobius"/>
    </source>
</evidence>
<name>A0A919GMH3_9ACTN</name>
<comment type="caution">
    <text evidence="3">The sequence shown here is derived from an EMBL/GenBank/DDBJ whole genome shotgun (WGS) entry which is preliminary data.</text>
</comment>
<feature type="compositionally biased region" description="Acidic residues" evidence="1">
    <location>
        <begin position="208"/>
        <end position="224"/>
    </location>
</feature>
<keyword evidence="2" id="KW-0812">Transmembrane</keyword>
<keyword evidence="2" id="KW-0472">Membrane</keyword>
<feature type="region of interest" description="Disordered" evidence="1">
    <location>
        <begin position="150"/>
        <end position="378"/>
    </location>
</feature>
<evidence type="ECO:0000313" key="4">
    <source>
        <dbReference type="Proteomes" id="UP000603227"/>
    </source>
</evidence>
<dbReference type="Proteomes" id="UP000603227">
    <property type="component" value="Unassembled WGS sequence"/>
</dbReference>
<organism evidence="3 4">
    <name type="scientific">Streptomyces capitiformicae</name>
    <dbReference type="NCBI Taxonomy" id="2014920"/>
    <lineage>
        <taxon>Bacteria</taxon>
        <taxon>Bacillati</taxon>
        <taxon>Actinomycetota</taxon>
        <taxon>Actinomycetes</taxon>
        <taxon>Kitasatosporales</taxon>
        <taxon>Streptomycetaceae</taxon>
        <taxon>Streptomyces</taxon>
    </lineage>
</organism>
<evidence type="ECO:0008006" key="5">
    <source>
        <dbReference type="Google" id="ProtNLM"/>
    </source>
</evidence>
<gene>
    <name evidence="3" type="ORF">GCM10017771_23480</name>
</gene>
<keyword evidence="4" id="KW-1185">Reference proteome</keyword>
<keyword evidence="2" id="KW-1133">Transmembrane helix</keyword>
<dbReference type="AlphaFoldDB" id="A0A919GMH3"/>
<feature type="transmembrane region" description="Helical" evidence="2">
    <location>
        <begin position="126"/>
        <end position="144"/>
    </location>
</feature>
<feature type="compositionally biased region" description="Acidic residues" evidence="1">
    <location>
        <begin position="323"/>
        <end position="334"/>
    </location>
</feature>
<evidence type="ECO:0000313" key="3">
    <source>
        <dbReference type="EMBL" id="GHH86430.1"/>
    </source>
</evidence>
<reference evidence="3" key="2">
    <citation type="submission" date="2020-09" db="EMBL/GenBank/DDBJ databases">
        <authorList>
            <person name="Sun Q."/>
            <person name="Zhou Y."/>
        </authorList>
    </citation>
    <scope>NUCLEOTIDE SEQUENCE</scope>
    <source>
        <strain evidence="3">CGMCC 4.7403</strain>
    </source>
</reference>
<proteinExistence type="predicted"/>
<evidence type="ECO:0000256" key="1">
    <source>
        <dbReference type="SAM" id="MobiDB-lite"/>
    </source>
</evidence>
<dbReference type="EMBL" id="BNAT01000006">
    <property type="protein sequence ID" value="GHH86430.1"/>
    <property type="molecule type" value="Genomic_DNA"/>
</dbReference>
<protein>
    <recommendedName>
        <fullName evidence="5">Extensin</fullName>
    </recommendedName>
</protein>
<reference evidence="3" key="1">
    <citation type="journal article" date="2014" name="Int. J. Syst. Evol. Microbiol.">
        <title>Complete genome sequence of Corynebacterium casei LMG S-19264T (=DSM 44701T), isolated from a smear-ripened cheese.</title>
        <authorList>
            <consortium name="US DOE Joint Genome Institute (JGI-PGF)"/>
            <person name="Walter F."/>
            <person name="Albersmeier A."/>
            <person name="Kalinowski J."/>
            <person name="Ruckert C."/>
        </authorList>
    </citation>
    <scope>NUCLEOTIDE SEQUENCE</scope>
    <source>
        <strain evidence="3">CGMCC 4.7403</strain>
    </source>
</reference>
<sequence>MADEQYRWLNRDAAERLLGGEPLEAVDADTRAQADRLAGVLGALAAEASPASSPSAELPGEEAALAAFRSARTARAARSGQEGVADALDRGSRTHASAAVADAGLVRLGRTEAEGGRARWGRPVRYGLAAALAAGMLGGVPVAFGTGALPSPFPDDEPEPSVSISAAEPDRPFLSPSPSDPQAEGDGNDEARGEPTPQDTLGGSAQDGEGDSGGDDGTDEDGEPDASGQNRGFSREWWNGVVSACRDVRDGKGLDTDRRRGLEDAAGGKGTEHLKRYCDGLLAGRENPGTRYPPGTGTGGDSGTSDSAGSSGGGEKDTRSGLDPDDDDEGDSDDGNGNGNGKGKGDGKGKGKGSGGSGGNDHRGQGGVLTEVTGTDRL</sequence>
<accession>A0A919GMH3</accession>
<feature type="compositionally biased region" description="Basic and acidic residues" evidence="1">
    <location>
        <begin position="246"/>
        <end position="263"/>
    </location>
</feature>